<name>A0A2R6S5N9_9APHY</name>
<comment type="caution">
    <text evidence="3">The sequence shown here is derived from an EMBL/GenBank/DDBJ whole genome shotgun (WGS) entry which is preliminary data.</text>
</comment>
<feature type="region of interest" description="Disordered" evidence="1">
    <location>
        <begin position="291"/>
        <end position="312"/>
    </location>
</feature>
<evidence type="ECO:0000313" key="3">
    <source>
        <dbReference type="EMBL" id="PSS37598.1"/>
    </source>
</evidence>
<organism evidence="3 4">
    <name type="scientific">Hermanssonia centrifuga</name>
    <dbReference type="NCBI Taxonomy" id="98765"/>
    <lineage>
        <taxon>Eukaryota</taxon>
        <taxon>Fungi</taxon>
        <taxon>Dikarya</taxon>
        <taxon>Basidiomycota</taxon>
        <taxon>Agaricomycotina</taxon>
        <taxon>Agaricomycetes</taxon>
        <taxon>Polyporales</taxon>
        <taxon>Meruliaceae</taxon>
        <taxon>Hermanssonia</taxon>
    </lineage>
</organism>
<proteinExistence type="predicted"/>
<feature type="compositionally biased region" description="Polar residues" evidence="1">
    <location>
        <begin position="291"/>
        <end position="304"/>
    </location>
</feature>
<keyword evidence="4" id="KW-1185">Reference proteome</keyword>
<dbReference type="InterPro" id="IPR022033">
    <property type="entry name" value="Rav1p_C"/>
</dbReference>
<sequence>MEIIARNQFLSGDNRDPTQCSLFYFALGKFKLVQGLWRQAAWHKEQSMMIKFLNNDFSQARWRTAALKNAFALLSKRRFEYAAAFFLLGGSLKDAVNVCVRNLSDFQLAVAIARVVEHSDDGPVLRDILTNAVIPTAFKEGNRWLASWGFWLLHRRDLAVRILVTPLQDIANIWDNSITEIGGSLYDDPSLALLFSQLKLKTLQTAKGTSEISGRTEFMFVLQIARVFCRMGCHALALDLLRTWSFERPSTAVHDSPVIRPPPSPLGARFALEPAFRRQSSIMIDMDVSTAAPTRTASPSNNVAPPSEGEVLTEEGDLVARKAGMGRLMKSAKQDVKVPEFDMSAFF</sequence>
<dbReference type="AlphaFoldDB" id="A0A2R6S5N9"/>
<dbReference type="Proteomes" id="UP000186601">
    <property type="component" value="Unassembled WGS sequence"/>
</dbReference>
<dbReference type="GO" id="GO:0043291">
    <property type="term" value="C:RAVE complex"/>
    <property type="evidence" value="ECO:0007669"/>
    <property type="project" value="TreeGrafter"/>
</dbReference>
<dbReference type="Pfam" id="PF12234">
    <property type="entry name" value="Rav1p_C"/>
    <property type="match status" value="1"/>
</dbReference>
<gene>
    <name evidence="3" type="ORF">PHLCEN_2v525</name>
</gene>
<evidence type="ECO:0000256" key="1">
    <source>
        <dbReference type="SAM" id="MobiDB-lite"/>
    </source>
</evidence>
<evidence type="ECO:0000259" key="2">
    <source>
        <dbReference type="Pfam" id="PF12234"/>
    </source>
</evidence>
<dbReference type="PANTHER" id="PTHR13950">
    <property type="entry name" value="RABCONNECTIN-RELATED"/>
    <property type="match status" value="1"/>
</dbReference>
<dbReference type="PANTHER" id="PTHR13950:SF9">
    <property type="entry name" value="RABCONNECTIN-3A"/>
    <property type="match status" value="1"/>
</dbReference>
<protein>
    <recommendedName>
        <fullName evidence="2">RAVE complex protein Rav1 C-terminal domain-containing protein</fullName>
    </recommendedName>
</protein>
<dbReference type="InterPro" id="IPR052208">
    <property type="entry name" value="DmX-like/RAVE_component"/>
</dbReference>
<dbReference type="OrthoDB" id="342131at2759"/>
<feature type="domain" description="RAVE complex protein Rav1 C-terminal" evidence="2">
    <location>
        <begin position="1"/>
        <end position="240"/>
    </location>
</feature>
<reference evidence="3 4" key="1">
    <citation type="submission" date="2018-02" db="EMBL/GenBank/DDBJ databases">
        <title>Genome sequence of the basidiomycete white-rot fungus Phlebia centrifuga.</title>
        <authorList>
            <person name="Granchi Z."/>
            <person name="Peng M."/>
            <person name="de Vries R.P."/>
            <person name="Hilden K."/>
            <person name="Makela M.R."/>
            <person name="Grigoriev I."/>
            <person name="Riley R."/>
        </authorList>
    </citation>
    <scope>NUCLEOTIDE SEQUENCE [LARGE SCALE GENOMIC DNA]</scope>
    <source>
        <strain evidence="3 4">FBCC195</strain>
    </source>
</reference>
<evidence type="ECO:0000313" key="4">
    <source>
        <dbReference type="Proteomes" id="UP000186601"/>
    </source>
</evidence>
<accession>A0A2R6S5N9</accession>
<dbReference type="GO" id="GO:0007035">
    <property type="term" value="P:vacuolar acidification"/>
    <property type="evidence" value="ECO:0007669"/>
    <property type="project" value="TreeGrafter"/>
</dbReference>
<dbReference type="STRING" id="98765.A0A2R6S5N9"/>
<dbReference type="EMBL" id="MLYV02000034">
    <property type="protein sequence ID" value="PSS37598.1"/>
    <property type="molecule type" value="Genomic_DNA"/>
</dbReference>